<gene>
    <name evidence="1" type="ORF">GMARGA_LOCUS42318</name>
</gene>
<feature type="non-terminal residue" evidence="1">
    <location>
        <position position="1"/>
    </location>
</feature>
<proteinExistence type="predicted"/>
<accession>A0ABN7XEZ3</accession>
<reference evidence="1 2" key="1">
    <citation type="submission" date="2021-06" db="EMBL/GenBank/DDBJ databases">
        <authorList>
            <person name="Kallberg Y."/>
            <person name="Tangrot J."/>
            <person name="Rosling A."/>
        </authorList>
    </citation>
    <scope>NUCLEOTIDE SEQUENCE [LARGE SCALE GENOMIC DNA]</scope>
    <source>
        <strain evidence="1 2">120-4 pot B 10/14</strain>
    </source>
</reference>
<name>A0ABN7XEZ3_GIGMA</name>
<protein>
    <submittedName>
        <fullName evidence="1">46197_t:CDS:1</fullName>
    </submittedName>
</protein>
<sequence>FRDYCGMGFMAIPKRLASTVNVFQEISADIMFFTGIGTPVKVTIARGVLDNVADLVTEEIFDWLKKKKIAEDNRYLFDRLEYKVKTLQYKSIKLITKFDKDFFDMRNKHCVFLTHERKNFSLDELENCMKEIWQHMILLGSSFYGNITYEPYIINKMIVLAFQGLNKDDSVSLFMQWDRDDPNKKKDFVTVYNDDVLKDFQGGLLAKSRLQINRVENFYYIKNYD</sequence>
<dbReference type="Proteomes" id="UP000789901">
    <property type="component" value="Unassembled WGS sequence"/>
</dbReference>
<evidence type="ECO:0000313" key="1">
    <source>
        <dbReference type="EMBL" id="CAG8853497.1"/>
    </source>
</evidence>
<feature type="non-terminal residue" evidence="1">
    <location>
        <position position="225"/>
    </location>
</feature>
<organism evidence="1 2">
    <name type="scientific">Gigaspora margarita</name>
    <dbReference type="NCBI Taxonomy" id="4874"/>
    <lineage>
        <taxon>Eukaryota</taxon>
        <taxon>Fungi</taxon>
        <taxon>Fungi incertae sedis</taxon>
        <taxon>Mucoromycota</taxon>
        <taxon>Glomeromycotina</taxon>
        <taxon>Glomeromycetes</taxon>
        <taxon>Diversisporales</taxon>
        <taxon>Gigasporaceae</taxon>
        <taxon>Gigaspora</taxon>
    </lineage>
</organism>
<dbReference type="EMBL" id="CAJVQB010125010">
    <property type="protein sequence ID" value="CAG8853497.1"/>
    <property type="molecule type" value="Genomic_DNA"/>
</dbReference>
<evidence type="ECO:0000313" key="2">
    <source>
        <dbReference type="Proteomes" id="UP000789901"/>
    </source>
</evidence>
<comment type="caution">
    <text evidence="1">The sequence shown here is derived from an EMBL/GenBank/DDBJ whole genome shotgun (WGS) entry which is preliminary data.</text>
</comment>
<keyword evidence="2" id="KW-1185">Reference proteome</keyword>